<keyword evidence="1" id="KW-1133">Transmembrane helix</keyword>
<accession>A0A224Y571</accession>
<feature type="transmembrane region" description="Helical" evidence="1">
    <location>
        <begin position="6"/>
        <end position="26"/>
    </location>
</feature>
<dbReference type="EMBL" id="GFTR01000563">
    <property type="protein sequence ID" value="JAW15863.1"/>
    <property type="molecule type" value="Transcribed_RNA"/>
</dbReference>
<organism evidence="2">
    <name type="scientific">Panstrongylus lignarius</name>
    <dbReference type="NCBI Taxonomy" id="156445"/>
    <lineage>
        <taxon>Eukaryota</taxon>
        <taxon>Metazoa</taxon>
        <taxon>Ecdysozoa</taxon>
        <taxon>Arthropoda</taxon>
        <taxon>Hexapoda</taxon>
        <taxon>Insecta</taxon>
        <taxon>Pterygota</taxon>
        <taxon>Neoptera</taxon>
        <taxon>Paraneoptera</taxon>
        <taxon>Hemiptera</taxon>
        <taxon>Heteroptera</taxon>
        <taxon>Panheteroptera</taxon>
        <taxon>Cimicomorpha</taxon>
        <taxon>Reduviidae</taxon>
        <taxon>Triatominae</taxon>
        <taxon>Panstrongylus</taxon>
    </lineage>
</organism>
<protein>
    <submittedName>
        <fullName evidence="2">Uncharacterized protein</fullName>
    </submittedName>
</protein>
<keyword evidence="1" id="KW-0472">Membrane</keyword>
<evidence type="ECO:0000313" key="2">
    <source>
        <dbReference type="EMBL" id="JAW15863.1"/>
    </source>
</evidence>
<feature type="transmembrane region" description="Helical" evidence="1">
    <location>
        <begin position="47"/>
        <end position="69"/>
    </location>
</feature>
<evidence type="ECO:0000256" key="1">
    <source>
        <dbReference type="SAM" id="Phobius"/>
    </source>
</evidence>
<proteinExistence type="predicted"/>
<sequence length="74" mass="8793">MSINLLVLFYSSVLLIINGNDIICNFNNRRRSNFFIRCQTFYNLTSIFFLIFYIRLTVITAVPSLHIFIYNSFL</sequence>
<name>A0A224Y571_9HEMI</name>
<reference evidence="2" key="1">
    <citation type="journal article" date="2018" name="PLoS Negl. Trop. Dis.">
        <title>An insight into the salivary gland and fat body transcriptome of Panstrongylus lignarius (Hemiptera: Heteroptera), the main vector of Chagas disease in Peru.</title>
        <authorList>
            <person name="Nevoa J.C."/>
            <person name="Mendes M.T."/>
            <person name="da Silva M.V."/>
            <person name="Soares S.C."/>
            <person name="Oliveira C.J.F."/>
            <person name="Ribeiro J.M.C."/>
        </authorList>
    </citation>
    <scope>NUCLEOTIDE SEQUENCE</scope>
</reference>
<keyword evidence="1" id="KW-0812">Transmembrane</keyword>
<dbReference type="AlphaFoldDB" id="A0A224Y571"/>